<dbReference type="Gene3D" id="2.60.40.10">
    <property type="entry name" value="Immunoglobulins"/>
    <property type="match status" value="1"/>
</dbReference>
<dbReference type="InterPro" id="IPR013783">
    <property type="entry name" value="Ig-like_fold"/>
</dbReference>
<dbReference type="EMBL" id="SOZE01000017">
    <property type="protein sequence ID" value="TFF36204.1"/>
    <property type="molecule type" value="Genomic_DNA"/>
</dbReference>
<keyword evidence="3" id="KW-1185">Reference proteome</keyword>
<keyword evidence="1" id="KW-0732">Signal</keyword>
<dbReference type="Proteomes" id="UP000297540">
    <property type="component" value="Unassembled WGS sequence"/>
</dbReference>
<organism evidence="2 3">
    <name type="scientific">Mucilaginibacter psychrotolerans</name>
    <dbReference type="NCBI Taxonomy" id="1524096"/>
    <lineage>
        <taxon>Bacteria</taxon>
        <taxon>Pseudomonadati</taxon>
        <taxon>Bacteroidota</taxon>
        <taxon>Sphingobacteriia</taxon>
        <taxon>Sphingobacteriales</taxon>
        <taxon>Sphingobacteriaceae</taxon>
        <taxon>Mucilaginibacter</taxon>
    </lineage>
</organism>
<comment type="caution">
    <text evidence="2">The sequence shown here is derived from an EMBL/GenBank/DDBJ whole genome shotgun (WGS) entry which is preliminary data.</text>
</comment>
<evidence type="ECO:0008006" key="4">
    <source>
        <dbReference type="Google" id="ProtNLM"/>
    </source>
</evidence>
<protein>
    <recommendedName>
        <fullName evidence="4">Ig-like domain-containing protein</fullName>
    </recommendedName>
</protein>
<name>A0A4Y8SCP3_9SPHI</name>
<sequence>MRRLLLFVALFFCIGNLFAQQDLGFQINQHFFAGKNIISVKRDFIDPYLWVLAQNNQVYRINSVTMVIDDFTSAFANYGNFQFIDIAGLNKDTVFMATNANAVVQYKSGNIKLLGSSQGITTVVNSVGIAKNAFHEYYSFDGAAQPVLLIGSDHALYRYDIRAEQLTTGTGEHNTKIYEATFRTQMFRDSTAGPNDYDGLTKLPVSFPGEYSFFTGFLWEGKNGFGYDIKTACLITGAMTDYDIRVSYMNMFWGNKNGLFQNYWQESYYIESDYGHYLEGININKVTNIYGLTAFGGGGWYDNPAKIKQNLLIGTDQGLYFSNSLYRTGSSGLTTFQLFHADVLGNLKVNDICVNVASRAVPLCEDGVWVATFNGLYYLKPDYAQFLGNGKVQAASFKDAPASQQELNICAGNTATATVSTELYTSNSIQWYKNGQQLPGESSRELQIATAGEYHAILYDPCQNIHLETNHLKTTIISSPVFNFNYTDVLAYCDSFSATLTTDYSPAYQYRWLKDGVLTGDASYKMKATTNGKYRVEVSACDGTWVPSKEITVALINLPVPVISADKQVYCEGEQAKLVVNTPLSADYHISWLLDGHKVASLEDKVSATIVSAGEYTVQLSSLIGACTKISGPLNVSFVRAPVFTVDHAGTVYLCEDEALTLKANAALPYQYRWYKDAILTGNTGPTLQTSGPGLYYAEASACENSWYRRQR</sequence>
<evidence type="ECO:0000313" key="2">
    <source>
        <dbReference type="EMBL" id="TFF36204.1"/>
    </source>
</evidence>
<gene>
    <name evidence="2" type="ORF">E2R66_16825</name>
</gene>
<reference evidence="2 3" key="1">
    <citation type="journal article" date="2017" name="Int. J. Syst. Evol. Microbiol.">
        <title>Mucilaginibacterpsychrotolerans sp. nov., isolated from peatlands.</title>
        <authorList>
            <person name="Deng Y."/>
            <person name="Shen L."/>
            <person name="Xu B."/>
            <person name="Liu Y."/>
            <person name="Gu Z."/>
            <person name="Liu H."/>
            <person name="Zhou Y."/>
        </authorList>
    </citation>
    <scope>NUCLEOTIDE SEQUENCE [LARGE SCALE GENOMIC DNA]</scope>
    <source>
        <strain evidence="2 3">NH7-4</strain>
    </source>
</reference>
<evidence type="ECO:0000313" key="3">
    <source>
        <dbReference type="Proteomes" id="UP000297540"/>
    </source>
</evidence>
<feature type="signal peptide" evidence="1">
    <location>
        <begin position="1"/>
        <end position="19"/>
    </location>
</feature>
<proteinExistence type="predicted"/>
<evidence type="ECO:0000256" key="1">
    <source>
        <dbReference type="SAM" id="SignalP"/>
    </source>
</evidence>
<dbReference type="AlphaFoldDB" id="A0A4Y8SCP3"/>
<feature type="chain" id="PRO_5021504152" description="Ig-like domain-containing protein" evidence="1">
    <location>
        <begin position="20"/>
        <end position="712"/>
    </location>
</feature>
<accession>A0A4Y8SCP3</accession>